<evidence type="ECO:0000313" key="1">
    <source>
        <dbReference type="EMBL" id="EYB81824.1"/>
    </source>
</evidence>
<organism evidence="1 2">
    <name type="scientific">Ancylostoma ceylanicum</name>
    <dbReference type="NCBI Taxonomy" id="53326"/>
    <lineage>
        <taxon>Eukaryota</taxon>
        <taxon>Metazoa</taxon>
        <taxon>Ecdysozoa</taxon>
        <taxon>Nematoda</taxon>
        <taxon>Chromadorea</taxon>
        <taxon>Rhabditida</taxon>
        <taxon>Rhabditina</taxon>
        <taxon>Rhabditomorpha</taxon>
        <taxon>Strongyloidea</taxon>
        <taxon>Ancylostomatidae</taxon>
        <taxon>Ancylostomatinae</taxon>
        <taxon>Ancylostoma</taxon>
    </lineage>
</organism>
<dbReference type="EMBL" id="JARK01001709">
    <property type="protein sequence ID" value="EYB81824.1"/>
    <property type="molecule type" value="Genomic_DNA"/>
</dbReference>
<comment type="caution">
    <text evidence="1">The sequence shown here is derived from an EMBL/GenBank/DDBJ whole genome shotgun (WGS) entry which is preliminary data.</text>
</comment>
<dbReference type="AlphaFoldDB" id="A0A016RV13"/>
<sequence length="117" mass="12939">MEAQVNGKEERVLSELVDSSAHYFSISKVGQYIQQKVTATSSWPGRLASDAMCWAQSSRAPKESEWTEGNKAVAIECCGENDHQLVEIVATTSAKNHKRTETGAVLANERLFWIGRP</sequence>
<gene>
    <name evidence="1" type="primary">Acey_s0373.g177</name>
    <name evidence="1" type="ORF">Y032_0373g177</name>
</gene>
<name>A0A016RV13_9BILA</name>
<keyword evidence="2" id="KW-1185">Reference proteome</keyword>
<dbReference type="Proteomes" id="UP000024635">
    <property type="component" value="Unassembled WGS sequence"/>
</dbReference>
<evidence type="ECO:0000313" key="2">
    <source>
        <dbReference type="Proteomes" id="UP000024635"/>
    </source>
</evidence>
<reference evidence="2" key="1">
    <citation type="journal article" date="2015" name="Nat. Genet.">
        <title>The genome and transcriptome of the zoonotic hookworm Ancylostoma ceylanicum identify infection-specific gene families.</title>
        <authorList>
            <person name="Schwarz E.M."/>
            <person name="Hu Y."/>
            <person name="Antoshechkin I."/>
            <person name="Miller M.M."/>
            <person name="Sternberg P.W."/>
            <person name="Aroian R.V."/>
        </authorList>
    </citation>
    <scope>NUCLEOTIDE SEQUENCE</scope>
    <source>
        <strain evidence="2">HY135</strain>
    </source>
</reference>
<protein>
    <submittedName>
        <fullName evidence="1">Uncharacterized protein</fullName>
    </submittedName>
</protein>
<proteinExistence type="predicted"/>
<accession>A0A016RV13</accession>